<dbReference type="GO" id="GO:0003677">
    <property type="term" value="F:DNA binding"/>
    <property type="evidence" value="ECO:0007669"/>
    <property type="project" value="UniProtKB-KW"/>
</dbReference>
<evidence type="ECO:0000313" key="8">
    <source>
        <dbReference type="EMBL" id="KAK6955991.1"/>
    </source>
</evidence>
<dbReference type="AlphaFoldDB" id="A0AAX6MUZ0"/>
<dbReference type="PANTHER" id="PTHR31313:SF83">
    <property type="entry name" value="ZN(II)2CYS6 TRANSCRIPTION FACTOR (EUROFUNG)"/>
    <property type="match status" value="1"/>
</dbReference>
<accession>A0AAX6MUZ0</accession>
<feature type="region of interest" description="Disordered" evidence="7">
    <location>
        <begin position="225"/>
        <end position="244"/>
    </location>
</feature>
<organism evidence="8 9">
    <name type="scientific">Daldinia eschscholtzii</name>
    <dbReference type="NCBI Taxonomy" id="292717"/>
    <lineage>
        <taxon>Eukaryota</taxon>
        <taxon>Fungi</taxon>
        <taxon>Dikarya</taxon>
        <taxon>Ascomycota</taxon>
        <taxon>Pezizomycotina</taxon>
        <taxon>Sordariomycetes</taxon>
        <taxon>Xylariomycetidae</taxon>
        <taxon>Xylariales</taxon>
        <taxon>Hypoxylaceae</taxon>
        <taxon>Daldinia</taxon>
    </lineage>
</organism>
<keyword evidence="1" id="KW-0479">Metal-binding</keyword>
<dbReference type="Proteomes" id="UP001369815">
    <property type="component" value="Unassembled WGS sequence"/>
</dbReference>
<keyword evidence="2" id="KW-0862">Zinc</keyword>
<evidence type="ECO:0000256" key="1">
    <source>
        <dbReference type="ARBA" id="ARBA00022723"/>
    </source>
</evidence>
<keyword evidence="9" id="KW-1185">Reference proteome</keyword>
<evidence type="ECO:0000256" key="7">
    <source>
        <dbReference type="SAM" id="MobiDB-lite"/>
    </source>
</evidence>
<sequence length="411" mass="45405">MLLKLPSTPNIPPGEADDAISNRSDMTTILLIAVVSLCRISEDIIQSFWSPKPLVSTDKRINLFNDCSLRLKSWVYGLPAQLRIDHGNKFPQAYTMHMMYNAICILLARPFLHSKNTRTYHEPTPPETMRQKAENLYLVSARGVIAAARKYRQEFGSFRLSPVTATFCTLSAAQVFYDEYRARGTCFPEIESCLTVLGELSTAWDPAGRYRRNMGKLLDQASAKKTNNSYKKGEEGSPTTAGVSAEVVPRNPNEAITFHLRSNYVVPGHFKMHFNLITGWVIIAFFIAFLVHEGNATLGGASAGTSSDTFTPYPNTSQTGLPTESFSHFPTLSFPPYPTESATSSPISPEKSTSGFGNGTPIKDFRLQCDSNSLGLAQSQTRPGIYYLRGICSGLYNDAHASRCSFLDLSM</sequence>
<dbReference type="GO" id="GO:0046872">
    <property type="term" value="F:metal ion binding"/>
    <property type="evidence" value="ECO:0007669"/>
    <property type="project" value="UniProtKB-KW"/>
</dbReference>
<reference evidence="8 9" key="1">
    <citation type="journal article" date="2024" name="Front Chem Biol">
        <title>Unveiling the potential of Daldinia eschscholtzii MFLUCC 19-0629 through bioactivity and bioinformatics studies for enhanced sustainable agriculture production.</title>
        <authorList>
            <person name="Brooks S."/>
            <person name="Weaver J.A."/>
            <person name="Klomchit A."/>
            <person name="Alharthi S.A."/>
            <person name="Onlamun T."/>
            <person name="Nurani R."/>
            <person name="Vong T.K."/>
            <person name="Alberti F."/>
            <person name="Greco C."/>
        </authorList>
    </citation>
    <scope>NUCLEOTIDE SEQUENCE [LARGE SCALE GENOMIC DNA]</scope>
    <source>
        <strain evidence="8">MFLUCC 19-0629</strain>
    </source>
</reference>
<keyword evidence="4" id="KW-0238">DNA-binding</keyword>
<evidence type="ECO:0000313" key="9">
    <source>
        <dbReference type="Proteomes" id="UP001369815"/>
    </source>
</evidence>
<gene>
    <name evidence="8" type="ORF">Daesc_003638</name>
</gene>
<name>A0AAX6MUZ0_9PEZI</name>
<protein>
    <submittedName>
        <fullName evidence="8">Uncharacterized protein</fullName>
    </submittedName>
</protein>
<keyword evidence="6" id="KW-0539">Nucleus</keyword>
<dbReference type="EMBL" id="JBANMG010000003">
    <property type="protein sequence ID" value="KAK6955991.1"/>
    <property type="molecule type" value="Genomic_DNA"/>
</dbReference>
<comment type="caution">
    <text evidence="8">The sequence shown here is derived from an EMBL/GenBank/DDBJ whole genome shotgun (WGS) entry which is preliminary data.</text>
</comment>
<evidence type="ECO:0000256" key="3">
    <source>
        <dbReference type="ARBA" id="ARBA00023015"/>
    </source>
</evidence>
<evidence type="ECO:0000256" key="6">
    <source>
        <dbReference type="ARBA" id="ARBA00023242"/>
    </source>
</evidence>
<keyword evidence="3" id="KW-0805">Transcription regulation</keyword>
<evidence type="ECO:0000256" key="4">
    <source>
        <dbReference type="ARBA" id="ARBA00023125"/>
    </source>
</evidence>
<dbReference type="CDD" id="cd12148">
    <property type="entry name" value="fungal_TF_MHR"/>
    <property type="match status" value="1"/>
</dbReference>
<proteinExistence type="predicted"/>
<keyword evidence="5" id="KW-0804">Transcription</keyword>
<evidence type="ECO:0000256" key="2">
    <source>
        <dbReference type="ARBA" id="ARBA00022833"/>
    </source>
</evidence>
<dbReference type="PANTHER" id="PTHR31313">
    <property type="entry name" value="TY1 ENHANCER ACTIVATOR"/>
    <property type="match status" value="1"/>
</dbReference>
<dbReference type="InterPro" id="IPR051615">
    <property type="entry name" value="Transcr_Regulatory_Elem"/>
</dbReference>
<evidence type="ECO:0000256" key="5">
    <source>
        <dbReference type="ARBA" id="ARBA00023163"/>
    </source>
</evidence>